<protein>
    <submittedName>
        <fullName evidence="7">Serine/threonine protein kinase</fullName>
    </submittedName>
</protein>
<dbReference type="PANTHER" id="PTHR43289:SF34">
    <property type="entry name" value="SERINE_THREONINE-PROTEIN KINASE YBDM-RELATED"/>
    <property type="match status" value="1"/>
</dbReference>
<evidence type="ECO:0000256" key="2">
    <source>
        <dbReference type="ARBA" id="ARBA00022741"/>
    </source>
</evidence>
<evidence type="ECO:0000313" key="8">
    <source>
        <dbReference type="Proteomes" id="UP000246410"/>
    </source>
</evidence>
<evidence type="ECO:0000256" key="4">
    <source>
        <dbReference type="ARBA" id="ARBA00022840"/>
    </source>
</evidence>
<evidence type="ECO:0000259" key="6">
    <source>
        <dbReference type="PROSITE" id="PS50011"/>
    </source>
</evidence>
<dbReference type="SMART" id="SM00220">
    <property type="entry name" value="S_TKc"/>
    <property type="match status" value="1"/>
</dbReference>
<dbReference type="GO" id="GO:0005524">
    <property type="term" value="F:ATP binding"/>
    <property type="evidence" value="ECO:0007669"/>
    <property type="project" value="UniProtKB-UniRule"/>
</dbReference>
<dbReference type="PROSITE" id="PS00108">
    <property type="entry name" value="PROTEIN_KINASE_ST"/>
    <property type="match status" value="1"/>
</dbReference>
<keyword evidence="8" id="KW-1185">Reference proteome</keyword>
<dbReference type="PROSITE" id="PS50011">
    <property type="entry name" value="PROTEIN_KINASE_DOM"/>
    <property type="match status" value="1"/>
</dbReference>
<sequence length="625" mass="64915">MIEPLSPAESSMIGRYRIRGVLGAGGMGRVLLATGPDGRFVAIKQIHAHLLDDREFRARFEREVAVSARVSGAFTAAVVDFDTSSETPWLASRFIAGVPLDRAIREHGPLPVPALRTLASGLASALHSIHSTGLVHRDLKPANVILADDGPRVIDFGIAQAVGAGAQLTEVGAVVGSPAYMSPEQAMSEQVTSASDVFSLGSLLCMAATGDSPFAANSAAYTLFNIVHSEPRLDAVPPELRELIGACLRKDPAARPTPAQILDYLGVLPVQSMPWPAPVHAGIAELSRNLVSLTSDPEATQIISSSIRPDAAVLPPPRTKGKAKLALGVAAIAAVVVAATTAVVIVRDEPAEAPAVSLPGLAQLREVSACDWLPQALGPTLPADVGAGGKPKVADWLWQQTSTWGCRGFSGAAELTLEIGAAMGGFTATGDTVHGLPLRRRGTECALGVGVGEEAGGWGIALATKERTSCALAEHAVERVLATVASAPRATVAAGSLSAVDPCSLVADAEAVAVGATAPGIPVAAHSCEWRGATTLRLTMSYPLRLDLPTAARRTVDLGDGVTADILVATDPVDECRRMYRYREIGEQYLEVATLQVNGDGERVVDAKCPAAESVLKSVVGRLPQ</sequence>
<dbReference type="PANTHER" id="PTHR43289">
    <property type="entry name" value="MITOGEN-ACTIVATED PROTEIN KINASE KINASE KINASE 20-RELATED"/>
    <property type="match status" value="1"/>
</dbReference>
<gene>
    <name evidence="7" type="ORF">DFR69_104521</name>
</gene>
<keyword evidence="4 5" id="KW-0067">ATP-binding</keyword>
<feature type="binding site" evidence="5">
    <location>
        <position position="44"/>
    </location>
    <ligand>
        <name>ATP</name>
        <dbReference type="ChEBI" id="CHEBI:30616"/>
    </ligand>
</feature>
<dbReference type="Proteomes" id="UP000246410">
    <property type="component" value="Unassembled WGS sequence"/>
</dbReference>
<dbReference type="Gene3D" id="1.10.510.10">
    <property type="entry name" value="Transferase(Phosphotransferase) domain 1"/>
    <property type="match status" value="1"/>
</dbReference>
<keyword evidence="1" id="KW-0808">Transferase</keyword>
<comment type="caution">
    <text evidence="7">The sequence shown here is derived from an EMBL/GenBank/DDBJ whole genome shotgun (WGS) entry which is preliminary data.</text>
</comment>
<dbReference type="InterPro" id="IPR000719">
    <property type="entry name" value="Prot_kinase_dom"/>
</dbReference>
<feature type="domain" description="Protein kinase" evidence="6">
    <location>
        <begin position="16"/>
        <end position="276"/>
    </location>
</feature>
<evidence type="ECO:0000256" key="1">
    <source>
        <dbReference type="ARBA" id="ARBA00022679"/>
    </source>
</evidence>
<organism evidence="7 8">
    <name type="scientific">Nocardia neocaledoniensis</name>
    <dbReference type="NCBI Taxonomy" id="236511"/>
    <lineage>
        <taxon>Bacteria</taxon>
        <taxon>Bacillati</taxon>
        <taxon>Actinomycetota</taxon>
        <taxon>Actinomycetes</taxon>
        <taxon>Mycobacteriales</taxon>
        <taxon>Nocardiaceae</taxon>
        <taxon>Nocardia</taxon>
    </lineage>
</organism>
<dbReference type="InterPro" id="IPR011009">
    <property type="entry name" value="Kinase-like_dom_sf"/>
</dbReference>
<reference evidence="7 8" key="1">
    <citation type="submission" date="2018-05" db="EMBL/GenBank/DDBJ databases">
        <title>Genomic Encyclopedia of Type Strains, Phase IV (KMG-IV): sequencing the most valuable type-strain genomes for metagenomic binning, comparative biology and taxonomic classification.</title>
        <authorList>
            <person name="Goeker M."/>
        </authorList>
    </citation>
    <scope>NUCLEOTIDE SEQUENCE [LARGE SCALE GENOMIC DNA]</scope>
    <source>
        <strain evidence="7 8">DSM 44717</strain>
    </source>
</reference>
<dbReference type="AlphaFoldDB" id="A0A317NPI5"/>
<keyword evidence="2 5" id="KW-0547">Nucleotide-binding</keyword>
<dbReference type="Pfam" id="PF00069">
    <property type="entry name" value="Pkinase"/>
    <property type="match status" value="1"/>
</dbReference>
<evidence type="ECO:0000313" key="7">
    <source>
        <dbReference type="EMBL" id="PWV76414.1"/>
    </source>
</evidence>
<dbReference type="InterPro" id="IPR017441">
    <property type="entry name" value="Protein_kinase_ATP_BS"/>
</dbReference>
<dbReference type="CDD" id="cd14014">
    <property type="entry name" value="STKc_PknB_like"/>
    <property type="match status" value="1"/>
</dbReference>
<dbReference type="EMBL" id="QGTL01000004">
    <property type="protein sequence ID" value="PWV76414.1"/>
    <property type="molecule type" value="Genomic_DNA"/>
</dbReference>
<proteinExistence type="predicted"/>
<dbReference type="InterPro" id="IPR008271">
    <property type="entry name" value="Ser/Thr_kinase_AS"/>
</dbReference>
<evidence type="ECO:0000256" key="5">
    <source>
        <dbReference type="PROSITE-ProRule" id="PRU10141"/>
    </source>
</evidence>
<name>A0A317NPI5_9NOCA</name>
<dbReference type="GO" id="GO:0004674">
    <property type="term" value="F:protein serine/threonine kinase activity"/>
    <property type="evidence" value="ECO:0007669"/>
    <property type="project" value="UniProtKB-KW"/>
</dbReference>
<evidence type="ECO:0000256" key="3">
    <source>
        <dbReference type="ARBA" id="ARBA00022777"/>
    </source>
</evidence>
<dbReference type="SUPFAM" id="SSF56112">
    <property type="entry name" value="Protein kinase-like (PK-like)"/>
    <property type="match status" value="1"/>
</dbReference>
<keyword evidence="7" id="KW-0723">Serine/threonine-protein kinase</keyword>
<dbReference type="PROSITE" id="PS00107">
    <property type="entry name" value="PROTEIN_KINASE_ATP"/>
    <property type="match status" value="1"/>
</dbReference>
<accession>A0A317NPI5</accession>
<dbReference type="Gene3D" id="3.30.200.20">
    <property type="entry name" value="Phosphorylase Kinase, domain 1"/>
    <property type="match status" value="1"/>
</dbReference>
<keyword evidence="3 7" id="KW-0418">Kinase</keyword>